<name>Q8QMF9_9GEMI</name>
<evidence type="ECO:0000256" key="2">
    <source>
        <dbReference type="ARBA" id="ARBA00022581"/>
    </source>
</evidence>
<accession>Q8QMF9</accession>
<evidence type="ECO:0000256" key="1">
    <source>
        <dbReference type="ARBA" id="ARBA00008996"/>
    </source>
</evidence>
<gene>
    <name evidence="4" type="primary">AC4</name>
</gene>
<keyword evidence="2" id="KW-0945">Host-virus interaction</keyword>
<dbReference type="Pfam" id="PF01492">
    <property type="entry name" value="Gemini_C4"/>
    <property type="match status" value="1"/>
</dbReference>
<dbReference type="GeneID" id="1478329"/>
<feature type="region of interest" description="Disordered" evidence="3">
    <location>
        <begin position="1"/>
        <end position="32"/>
    </location>
</feature>
<organism evidence="4 5">
    <name type="scientific">Sida yellow mosaic virus</name>
    <dbReference type="NCBI Taxonomy" id="191463"/>
    <lineage>
        <taxon>Viruses</taxon>
        <taxon>Monodnaviria</taxon>
        <taxon>Shotokuvirae</taxon>
        <taxon>Cressdnaviricota</taxon>
        <taxon>Repensiviricetes</taxon>
        <taxon>Geplafuvirales</taxon>
        <taxon>Geminiviridae</taxon>
        <taxon>Begomovirus</taxon>
        <taxon>Begomovirus sidaflavamusivi</taxon>
    </lineage>
</organism>
<feature type="compositionally biased region" description="Polar residues" evidence="3">
    <location>
        <begin position="1"/>
        <end position="19"/>
    </location>
</feature>
<dbReference type="RefSeq" id="NP_808766.1">
    <property type="nucleotide sequence ID" value="NC_004639.1"/>
</dbReference>
<proteinExistence type="inferred from homology"/>
<sequence length="85" mass="9509">MGALTSTCLSSSKGSTIARTTGSSTSSPLPGQHISIRTFRELRARQTLKNTWRKTETSLILEFSKSIHDQLEEVAKLPTIRMRKF</sequence>
<comment type="similarity">
    <text evidence="1">Belongs to the geminiviridae protein AC4/C4 family.</text>
</comment>
<evidence type="ECO:0000256" key="3">
    <source>
        <dbReference type="SAM" id="MobiDB-lite"/>
    </source>
</evidence>
<protein>
    <submittedName>
        <fullName evidence="4">AC4</fullName>
    </submittedName>
</protein>
<keyword evidence="5" id="KW-1185">Reference proteome</keyword>
<evidence type="ECO:0000313" key="5">
    <source>
        <dbReference type="Proteomes" id="UP000202787"/>
    </source>
</evidence>
<dbReference type="Proteomes" id="UP000202787">
    <property type="component" value="Segment DNA A"/>
</dbReference>
<dbReference type="EMBL" id="AY090558">
    <property type="protein sequence ID" value="AAM12388.1"/>
    <property type="molecule type" value="Genomic_DNA"/>
</dbReference>
<dbReference type="KEGG" id="vg:1478329"/>
<evidence type="ECO:0000313" key="4">
    <source>
        <dbReference type="EMBL" id="AAM12388.1"/>
    </source>
</evidence>
<reference evidence="4" key="1">
    <citation type="submission" date="2002-03" db="EMBL/GenBank/DDBJ databases">
        <title>Molecular cloning of Sida Yellow Mosaic Virus: a new sida-infecting geminivirus from Brazil.</title>
        <authorList>
            <person name="Fontes E.P.B."/>
        </authorList>
    </citation>
    <scope>NUCLEOTIDE SEQUENCE [LARGE SCALE GENOMIC DNA]</scope>
</reference>
<dbReference type="InterPro" id="IPR002488">
    <property type="entry name" value="Gemini_C4"/>
</dbReference>